<name>F4WVB0_ACREC</name>
<sequence>MQFRTAHLSLALIAADCTDDGAEPEEPKVRRATGTIRNLDYARSASRRRGHVAHFARVSDVATLAEGQKNFDGLYSAAVVLTADACPSRWVYPFVWLRRGAERSGEERSGEKRRVARFGEKEPKRPKRIRRDVWQTVVTDVGATCPHLRVKENDTRIRTSRRCPTMLDDVDDPGTTTTLAVELIDSAITGSFQDARE</sequence>
<evidence type="ECO:0000256" key="1">
    <source>
        <dbReference type="SAM" id="MobiDB-lite"/>
    </source>
</evidence>
<protein>
    <submittedName>
        <fullName evidence="2">Uncharacterized protein</fullName>
    </submittedName>
</protein>
<keyword evidence="3" id="KW-1185">Reference proteome</keyword>
<gene>
    <name evidence="2" type="ORF">G5I_09777</name>
</gene>
<accession>F4WVB0</accession>
<dbReference type="Proteomes" id="UP000007755">
    <property type="component" value="Unassembled WGS sequence"/>
</dbReference>
<dbReference type="AlphaFoldDB" id="F4WVB0"/>
<feature type="region of interest" description="Disordered" evidence="1">
    <location>
        <begin position="103"/>
        <end position="122"/>
    </location>
</feature>
<proteinExistence type="predicted"/>
<dbReference type="InParanoid" id="F4WVB0"/>
<dbReference type="EMBL" id="GL888384">
    <property type="protein sequence ID" value="EGI61876.1"/>
    <property type="molecule type" value="Genomic_DNA"/>
</dbReference>
<evidence type="ECO:0000313" key="3">
    <source>
        <dbReference type="Proteomes" id="UP000007755"/>
    </source>
</evidence>
<reference evidence="2" key="1">
    <citation type="submission" date="2011-02" db="EMBL/GenBank/DDBJ databases">
        <title>The genome of the leaf-cutting ant Acromyrmex echinatior suggests key adaptations to social evolution and fungus farming.</title>
        <authorList>
            <person name="Nygaard S."/>
            <person name="Zhang G."/>
        </authorList>
    </citation>
    <scope>NUCLEOTIDE SEQUENCE</scope>
</reference>
<organism evidence="3">
    <name type="scientific">Acromyrmex echinatior</name>
    <name type="common">Panamanian leafcutter ant</name>
    <name type="synonym">Acromyrmex octospinosus echinatior</name>
    <dbReference type="NCBI Taxonomy" id="103372"/>
    <lineage>
        <taxon>Eukaryota</taxon>
        <taxon>Metazoa</taxon>
        <taxon>Ecdysozoa</taxon>
        <taxon>Arthropoda</taxon>
        <taxon>Hexapoda</taxon>
        <taxon>Insecta</taxon>
        <taxon>Pterygota</taxon>
        <taxon>Neoptera</taxon>
        <taxon>Endopterygota</taxon>
        <taxon>Hymenoptera</taxon>
        <taxon>Apocrita</taxon>
        <taxon>Aculeata</taxon>
        <taxon>Formicoidea</taxon>
        <taxon>Formicidae</taxon>
        <taxon>Myrmicinae</taxon>
        <taxon>Acromyrmex</taxon>
    </lineage>
</organism>
<evidence type="ECO:0000313" key="2">
    <source>
        <dbReference type="EMBL" id="EGI61876.1"/>
    </source>
</evidence>